<proteinExistence type="predicted"/>
<dbReference type="EMBL" id="JAGKQM010000004">
    <property type="protein sequence ID" value="KAH0930779.1"/>
    <property type="molecule type" value="Genomic_DNA"/>
</dbReference>
<dbReference type="InterPro" id="IPR036047">
    <property type="entry name" value="F-box-like_dom_sf"/>
</dbReference>
<keyword evidence="2" id="KW-0812">Transmembrane</keyword>
<reference evidence="4 5" key="1">
    <citation type="submission" date="2021-05" db="EMBL/GenBank/DDBJ databases">
        <title>Genome Assembly of Synthetic Allotetraploid Brassica napus Reveals Homoeologous Exchanges between Subgenomes.</title>
        <authorList>
            <person name="Davis J.T."/>
        </authorList>
    </citation>
    <scope>NUCLEOTIDE SEQUENCE [LARGE SCALE GENOMIC DNA]</scope>
    <source>
        <strain evidence="5">cv. Da-Ae</strain>
        <tissue evidence="4">Seedling</tissue>
    </source>
</reference>
<comment type="caution">
    <text evidence="4">The sequence shown here is derived from an EMBL/GenBank/DDBJ whole genome shotgun (WGS) entry which is preliminary data.</text>
</comment>
<dbReference type="InterPro" id="IPR053781">
    <property type="entry name" value="F-box_AtFBL13-like"/>
</dbReference>
<dbReference type="PANTHER" id="PTHR35483:SF1">
    <property type="entry name" value="GLYCINE-RICH PROTEIN-RELATED"/>
    <property type="match status" value="1"/>
</dbReference>
<evidence type="ECO:0000259" key="3">
    <source>
        <dbReference type="SMART" id="SM00256"/>
    </source>
</evidence>
<feature type="transmembrane region" description="Helical" evidence="2">
    <location>
        <begin position="12"/>
        <end position="32"/>
    </location>
</feature>
<evidence type="ECO:0000313" key="5">
    <source>
        <dbReference type="Proteomes" id="UP000824890"/>
    </source>
</evidence>
<dbReference type="CDD" id="cd22160">
    <property type="entry name" value="F-box_AtFBL13-like"/>
    <property type="match status" value="1"/>
</dbReference>
<feature type="domain" description="F-box" evidence="3">
    <location>
        <begin position="103"/>
        <end position="143"/>
    </location>
</feature>
<keyword evidence="5" id="KW-1185">Reference proteome</keyword>
<gene>
    <name evidence="4" type="ORF">HID58_016506</name>
</gene>
<dbReference type="InterPro" id="IPR032675">
    <property type="entry name" value="LRR_dom_sf"/>
</dbReference>
<organism evidence="4 5">
    <name type="scientific">Brassica napus</name>
    <name type="common">Rape</name>
    <dbReference type="NCBI Taxonomy" id="3708"/>
    <lineage>
        <taxon>Eukaryota</taxon>
        <taxon>Viridiplantae</taxon>
        <taxon>Streptophyta</taxon>
        <taxon>Embryophyta</taxon>
        <taxon>Tracheophyta</taxon>
        <taxon>Spermatophyta</taxon>
        <taxon>Magnoliopsida</taxon>
        <taxon>eudicotyledons</taxon>
        <taxon>Gunneridae</taxon>
        <taxon>Pentapetalae</taxon>
        <taxon>rosids</taxon>
        <taxon>malvids</taxon>
        <taxon>Brassicales</taxon>
        <taxon>Brassicaceae</taxon>
        <taxon>Brassiceae</taxon>
        <taxon>Brassica</taxon>
    </lineage>
</organism>
<dbReference type="Gene3D" id="3.80.10.10">
    <property type="entry name" value="Ribonuclease Inhibitor"/>
    <property type="match status" value="1"/>
</dbReference>
<dbReference type="Proteomes" id="UP000824890">
    <property type="component" value="Unassembled WGS sequence"/>
</dbReference>
<dbReference type="SMART" id="SM00256">
    <property type="entry name" value="FBOX"/>
    <property type="match status" value="1"/>
</dbReference>
<dbReference type="PANTHER" id="PTHR35483">
    <property type="entry name" value="NUCLEUSENVELOPE PROTEIN"/>
    <property type="match status" value="1"/>
</dbReference>
<dbReference type="SUPFAM" id="SSF81383">
    <property type="entry name" value="F-box domain"/>
    <property type="match status" value="1"/>
</dbReference>
<dbReference type="InterPro" id="IPR001810">
    <property type="entry name" value="F-box_dom"/>
</dbReference>
<dbReference type="SUPFAM" id="SSF52047">
    <property type="entry name" value="RNI-like"/>
    <property type="match status" value="1"/>
</dbReference>
<evidence type="ECO:0000256" key="2">
    <source>
        <dbReference type="SAM" id="Phobius"/>
    </source>
</evidence>
<evidence type="ECO:0000313" key="4">
    <source>
        <dbReference type="EMBL" id="KAH0930779.1"/>
    </source>
</evidence>
<evidence type="ECO:0000256" key="1">
    <source>
        <dbReference type="SAM" id="MobiDB-lite"/>
    </source>
</evidence>
<dbReference type="InterPro" id="IPR013101">
    <property type="entry name" value="LRR_PRU1-like"/>
</dbReference>
<keyword evidence="2" id="KW-1133">Transmembrane helix</keyword>
<dbReference type="Pfam" id="PF07723">
    <property type="entry name" value="LRR_2"/>
    <property type="match status" value="1"/>
</dbReference>
<dbReference type="Pfam" id="PF00646">
    <property type="entry name" value="F-box"/>
    <property type="match status" value="1"/>
</dbReference>
<accession>A0ABQ8DN40</accession>
<protein>
    <recommendedName>
        <fullName evidence="3">F-box domain-containing protein</fullName>
    </recommendedName>
</protein>
<sequence>MTRHKTKFFRNFLNLKHISFTAPAIVSLFSRILVLREESIGKRDEFRLYDVVFHRGFASFDLSFFFFFSGLSRLRRDGGIHNLVNEFDPFTRSGPSLDRISQLPDDLLVKILSSLPTTKDVVATSVLSKQWRSLWKMVPRLKFICERPNDLQGFEDSARMTMLSLQAPYLQSLHLDVSFSQGYIDHHIDLNKLVKIACGLHVRELVIKLLRQELDIFLSLDECETLETLKLRGSEESITLEVPSPCCLKSLRTLHLEDVVFDDAVMDLLAGCDSLEDLMVSRYGHDDVETFTIAVPTLQDLAIDDEVGEGTCSKYVINSPSLKTLKITASIESGSCMIENAPELVEAKLFIKEVILGESLSSVKRLSLILDINSDYHMEIPWTPPNHVHEYLIRLKTLNWYVIERIYGEEAAKYILSNARRLENFTLLMSSEHFNITEEEKLKVRHDFEGWCPDDCKFECKFLINAVREEELGKEMSFTQANCFRPSYHSPVTRIRRAANGVSTSGPIRATASVSTLFSPLLSHRRSGKGKQSSAVCLFGGKDKSNGGGGDEISPWKAIEKAMGKKSVEDMLRDQIQKKDFYDTESGGNAPPRGGGGGGNGGERPEGPGGGGEDGGFAGIAEETLQVVLATLGFIFLYTYIINGEELMKLARDYFRFLTGKPKTVRLTRALDGWNRFMETMSKPREYDEYWLEKAIINTPTWYDSPDKYKQVLKAYVDSKTDEQQFD</sequence>
<feature type="region of interest" description="Disordered" evidence="1">
    <location>
        <begin position="581"/>
        <end position="617"/>
    </location>
</feature>
<keyword evidence="2" id="KW-0472">Membrane</keyword>
<name>A0ABQ8DN40_BRANA</name>
<feature type="compositionally biased region" description="Gly residues" evidence="1">
    <location>
        <begin position="593"/>
        <end position="617"/>
    </location>
</feature>